<evidence type="ECO:0000313" key="3">
    <source>
        <dbReference type="Proteomes" id="UP000265848"/>
    </source>
</evidence>
<evidence type="ECO:0008006" key="4">
    <source>
        <dbReference type="Google" id="ProtNLM"/>
    </source>
</evidence>
<dbReference type="AlphaFoldDB" id="A0A399IXW1"/>
<proteinExistence type="predicted"/>
<gene>
    <name evidence="2" type="ORF">DL237_13820</name>
</gene>
<reference evidence="2 3" key="1">
    <citation type="submission" date="2018-08" db="EMBL/GenBank/DDBJ databases">
        <title>Pseudooceanicola sediminis CY03 in the family Rhodobacteracea.</title>
        <authorList>
            <person name="Zhang Y.-J."/>
        </authorList>
    </citation>
    <scope>NUCLEOTIDE SEQUENCE [LARGE SCALE GENOMIC DNA]</scope>
    <source>
        <strain evidence="2 3">CY03</strain>
    </source>
</reference>
<accession>A0A399IXW1</accession>
<dbReference type="EMBL" id="QWJJ01000012">
    <property type="protein sequence ID" value="RII38018.1"/>
    <property type="molecule type" value="Genomic_DNA"/>
</dbReference>
<dbReference type="Proteomes" id="UP000265848">
    <property type="component" value="Unassembled WGS sequence"/>
</dbReference>
<feature type="coiled-coil region" evidence="1">
    <location>
        <begin position="189"/>
        <end position="218"/>
    </location>
</feature>
<name>A0A399IXW1_9RHOB</name>
<dbReference type="OrthoDB" id="9816265at2"/>
<comment type="caution">
    <text evidence="2">The sequence shown here is derived from an EMBL/GenBank/DDBJ whole genome shotgun (WGS) entry which is preliminary data.</text>
</comment>
<organism evidence="2 3">
    <name type="scientific">Pseudooceanicola sediminis</name>
    <dbReference type="NCBI Taxonomy" id="2211117"/>
    <lineage>
        <taxon>Bacteria</taxon>
        <taxon>Pseudomonadati</taxon>
        <taxon>Pseudomonadota</taxon>
        <taxon>Alphaproteobacteria</taxon>
        <taxon>Rhodobacterales</taxon>
        <taxon>Paracoccaceae</taxon>
        <taxon>Pseudooceanicola</taxon>
    </lineage>
</organism>
<keyword evidence="3" id="KW-1185">Reference proteome</keyword>
<keyword evidence="1" id="KW-0175">Coiled coil</keyword>
<dbReference type="RefSeq" id="WP_119399671.1">
    <property type="nucleotide sequence ID" value="NZ_QWJJ01000012.1"/>
</dbReference>
<sequence>MSDTTEGAAKQLRDAIAYVLMQIEPTYSSAADRLFALLDDVRAVTDNLSEVAEFGGLKGQEKLARSSEMIEQHLLRVENQFLFLSETADKMLSQATDLRNQLKDQSSDIKAAAMIATNARVVSCSIMESDGSLANFASDVSTLLNATVRELANLKVRLFEADAQLIRMLPEIRSMKLIVSGHTRLRLRLNELVASVRAEELEMAAQKSERDLDRMSKELEIAVSLLQVGDASRQRLEHAQAILEKADEGPAAWRQVIVALAVEQVLDTREAVLVAHADLLPELRRISDSWHRSLGHMAAIAGSGVGHTLSEVANLVAAISANLTKMSGDLGDIAPGMSVLAEYYGSVAVASQATSLMDQEMHLLGVNAILVSGRIGQQGQAMMEVSRQLRDATAQIGSKTSRIVELAALQEMNANIFSVSLTSNEDLETHARAASLEKEVQQLRETLEIMTATMEKIGSGDPVLEAQHGLEGFVDSMNRVFAPIRHMAPMAVTDPGLQTLLATLRATYTMQSERVLHDRLFPEHGSMSVPEEADDVFFG</sequence>
<protein>
    <recommendedName>
        <fullName evidence="4">Methyl-accepting transducer domain-containing protein</fullName>
    </recommendedName>
</protein>
<evidence type="ECO:0000313" key="2">
    <source>
        <dbReference type="EMBL" id="RII38018.1"/>
    </source>
</evidence>
<evidence type="ECO:0000256" key="1">
    <source>
        <dbReference type="SAM" id="Coils"/>
    </source>
</evidence>